<dbReference type="GO" id="GO:0047602">
    <property type="term" value="F:acetoacetate decarboxylase activity"/>
    <property type="evidence" value="ECO:0007669"/>
    <property type="project" value="UniProtKB-EC"/>
</dbReference>
<keyword evidence="2" id="KW-1185">Reference proteome</keyword>
<dbReference type="RefSeq" id="WP_182537140.1">
    <property type="nucleotide sequence ID" value="NZ_JACGXA010000001.1"/>
</dbReference>
<dbReference type="SUPFAM" id="SSF160104">
    <property type="entry name" value="Acetoacetate decarboxylase-like"/>
    <property type="match status" value="1"/>
</dbReference>
<dbReference type="Proteomes" id="UP000580910">
    <property type="component" value="Unassembled WGS sequence"/>
</dbReference>
<protein>
    <submittedName>
        <fullName evidence="1">Acetoacetate decarboxylase</fullName>
        <ecNumber evidence="1">4.1.1.4</ecNumber>
    </submittedName>
</protein>
<dbReference type="InterPro" id="IPR023375">
    <property type="entry name" value="ADC_dom_sf"/>
</dbReference>
<name>A0A7W3IXQ4_9ACTN</name>
<dbReference type="AlphaFoldDB" id="A0A7W3IXQ4"/>
<keyword evidence="1" id="KW-0456">Lyase</keyword>
<gene>
    <name evidence="1" type="ORF">FB382_000888</name>
</gene>
<dbReference type="Pfam" id="PF06314">
    <property type="entry name" value="ADC"/>
    <property type="match status" value="1"/>
</dbReference>
<reference evidence="1 2" key="1">
    <citation type="submission" date="2020-07" db="EMBL/GenBank/DDBJ databases">
        <title>Sequencing the genomes of 1000 actinobacteria strains.</title>
        <authorList>
            <person name="Klenk H.-P."/>
        </authorList>
    </citation>
    <scope>NUCLEOTIDE SEQUENCE [LARGE SCALE GENOMIC DNA]</scope>
    <source>
        <strain evidence="1 2">DSM 21349</strain>
    </source>
</reference>
<comment type="caution">
    <text evidence="1">The sequence shown here is derived from an EMBL/GenBank/DDBJ whole genome shotgun (WGS) entry which is preliminary data.</text>
</comment>
<proteinExistence type="predicted"/>
<organism evidence="1 2">
    <name type="scientific">Nocardioides ginsengisegetis</name>
    <dbReference type="NCBI Taxonomy" id="661491"/>
    <lineage>
        <taxon>Bacteria</taxon>
        <taxon>Bacillati</taxon>
        <taxon>Actinomycetota</taxon>
        <taxon>Actinomycetes</taxon>
        <taxon>Propionibacteriales</taxon>
        <taxon>Nocardioidaceae</taxon>
        <taxon>Nocardioides</taxon>
    </lineage>
</organism>
<accession>A0A7W3IXQ4</accession>
<dbReference type="EC" id="4.1.1.4" evidence="1"/>
<dbReference type="EMBL" id="JACGXA010000001">
    <property type="protein sequence ID" value="MBA8802597.1"/>
    <property type="molecule type" value="Genomic_DNA"/>
</dbReference>
<sequence>MEVDYPDAPWAMVGQLWCSLFRVTEDVDALRPAGLYGAAFVSYDDGSPLTYSELLVARPVRTGPGRRVSITDIWVDSPASMAGGRELWAIPKDLCDFTLDSSRTGPLSRTDWSASVARRPIASAWFTDVSRAGVRLPFRGGTWQPGIEDTDGEDRLAGISGSARTLPCRGHWDFAADGPLAWLRGRRTVASFRMADFRLSFG</sequence>
<dbReference type="InterPro" id="IPR010451">
    <property type="entry name" value="Acetoacetate_decarboxylase"/>
</dbReference>
<evidence type="ECO:0000313" key="2">
    <source>
        <dbReference type="Proteomes" id="UP000580910"/>
    </source>
</evidence>
<evidence type="ECO:0000313" key="1">
    <source>
        <dbReference type="EMBL" id="MBA8802597.1"/>
    </source>
</evidence>
<dbReference type="Gene3D" id="2.40.400.10">
    <property type="entry name" value="Acetoacetate decarboxylase-like"/>
    <property type="match status" value="1"/>
</dbReference>